<evidence type="ECO:0000313" key="2">
    <source>
        <dbReference type="Proteomes" id="UP000266723"/>
    </source>
</evidence>
<dbReference type="Proteomes" id="UP000266723">
    <property type="component" value="Unassembled WGS sequence"/>
</dbReference>
<accession>A0ABQ7APY1</accession>
<name>A0ABQ7APY1_BRACR</name>
<protein>
    <submittedName>
        <fullName evidence="1">Uncharacterized protein</fullName>
    </submittedName>
</protein>
<dbReference type="EMBL" id="QGKV02001556">
    <property type="protein sequence ID" value="KAF3516058.1"/>
    <property type="molecule type" value="Genomic_DNA"/>
</dbReference>
<sequence>MALTTSSFRCADTVVHLPDNHPTDYKSRLFRMGNQWTDVRWQAAVCISRAIPRHSFHTWLLVKNFGIISSSPVTIAVISTPYSTSMASDHVLALERAEHTPPCIYFSISGSSFQTNGHGTDKQDSIFQRHKPDQIVYDDAELDSISVNANVTTPETSTLRF</sequence>
<evidence type="ECO:0000313" key="1">
    <source>
        <dbReference type="EMBL" id="KAF3516058.1"/>
    </source>
</evidence>
<keyword evidence="2" id="KW-1185">Reference proteome</keyword>
<proteinExistence type="predicted"/>
<reference evidence="1 2" key="1">
    <citation type="journal article" date="2020" name="BMC Genomics">
        <title>Intraspecific diversification of the crop wild relative Brassica cretica Lam. using demographic model selection.</title>
        <authorList>
            <person name="Kioukis A."/>
            <person name="Michalopoulou V.A."/>
            <person name="Briers L."/>
            <person name="Pirintsos S."/>
            <person name="Studholme D.J."/>
            <person name="Pavlidis P."/>
            <person name="Sarris P.F."/>
        </authorList>
    </citation>
    <scope>NUCLEOTIDE SEQUENCE [LARGE SCALE GENOMIC DNA]</scope>
    <source>
        <strain evidence="2">cv. PFS-1207/04</strain>
    </source>
</reference>
<comment type="caution">
    <text evidence="1">The sequence shown here is derived from an EMBL/GenBank/DDBJ whole genome shotgun (WGS) entry which is preliminary data.</text>
</comment>
<gene>
    <name evidence="1" type="ORF">DY000_02061186</name>
</gene>
<organism evidence="1 2">
    <name type="scientific">Brassica cretica</name>
    <name type="common">Mustard</name>
    <dbReference type="NCBI Taxonomy" id="69181"/>
    <lineage>
        <taxon>Eukaryota</taxon>
        <taxon>Viridiplantae</taxon>
        <taxon>Streptophyta</taxon>
        <taxon>Embryophyta</taxon>
        <taxon>Tracheophyta</taxon>
        <taxon>Spermatophyta</taxon>
        <taxon>Magnoliopsida</taxon>
        <taxon>eudicotyledons</taxon>
        <taxon>Gunneridae</taxon>
        <taxon>Pentapetalae</taxon>
        <taxon>rosids</taxon>
        <taxon>malvids</taxon>
        <taxon>Brassicales</taxon>
        <taxon>Brassicaceae</taxon>
        <taxon>Brassiceae</taxon>
        <taxon>Brassica</taxon>
    </lineage>
</organism>